<evidence type="ECO:0000313" key="2">
    <source>
        <dbReference type="Proteomes" id="UP000185109"/>
    </source>
</evidence>
<accession>A0A1L5PBG7</accession>
<dbReference type="Proteomes" id="UP000185109">
    <property type="component" value="Plasmid pRsp8C3b"/>
</dbReference>
<dbReference type="EMBL" id="CP017243">
    <property type="protein sequence ID" value="APO77531.1"/>
    <property type="molecule type" value="Genomic_DNA"/>
</dbReference>
<name>A0A1L5PBG7_RHIET</name>
<keyword evidence="1" id="KW-0614">Plasmid</keyword>
<sequence length="64" mass="7559">MRCASCWRASTCKMARWRSTVFISVSDREWIRTVYRLDGAEKAFRYMQGARRRKGSNRNLPAGR</sequence>
<protein>
    <submittedName>
        <fullName evidence="1">Uncharacterized protein</fullName>
    </submittedName>
</protein>
<organism evidence="1 2">
    <name type="scientific">Rhizobium etli 8C-3</name>
    <dbReference type="NCBI Taxonomy" id="538025"/>
    <lineage>
        <taxon>Bacteria</taxon>
        <taxon>Pseudomonadati</taxon>
        <taxon>Pseudomonadota</taxon>
        <taxon>Alphaproteobacteria</taxon>
        <taxon>Hyphomicrobiales</taxon>
        <taxon>Rhizobiaceae</taxon>
        <taxon>Rhizobium/Agrobacterium group</taxon>
        <taxon>Rhizobium</taxon>
    </lineage>
</organism>
<geneLocation type="plasmid" evidence="2">
    <name>prsp8c3b</name>
</geneLocation>
<reference evidence="1 2" key="1">
    <citation type="submission" date="2016-09" db="EMBL/GenBank/DDBJ databases">
        <title>The complete genome sequences of Rhizobium gallicum, symbiovars gallicum and phaseoli, symbionts associated to common bean (Phaseolus vulgaris).</title>
        <authorList>
            <person name="Bustos P."/>
            <person name="Santamaria R.I."/>
            <person name="Perez-Carrascal O.M."/>
            <person name="Juarez S."/>
            <person name="Lozano L."/>
            <person name="Martinez-Flores I."/>
            <person name="Martinez-Romero E."/>
            <person name="Cevallos M."/>
            <person name="Romero D."/>
            <person name="Davila G."/>
            <person name="Gonzalez V."/>
        </authorList>
    </citation>
    <scope>NUCLEOTIDE SEQUENCE [LARGE SCALE GENOMIC DNA]</scope>
    <source>
        <strain evidence="1 2">8C-3</strain>
        <plasmid evidence="2">Plasmid prsp8c3b</plasmid>
    </source>
</reference>
<evidence type="ECO:0000313" key="1">
    <source>
        <dbReference type="EMBL" id="APO77531.1"/>
    </source>
</evidence>
<gene>
    <name evidence="1" type="ORF">AM571_PB00246</name>
</gene>
<proteinExistence type="predicted"/>
<dbReference type="AlphaFoldDB" id="A0A1L5PBG7"/>